<gene>
    <name evidence="2" type="ORF">BC938DRAFT_483316</name>
</gene>
<dbReference type="AlphaFoldDB" id="A0A433QC59"/>
<feature type="compositionally biased region" description="Low complexity" evidence="1">
    <location>
        <begin position="14"/>
        <end position="35"/>
    </location>
</feature>
<evidence type="ECO:0000313" key="3">
    <source>
        <dbReference type="Proteomes" id="UP000274822"/>
    </source>
</evidence>
<evidence type="ECO:0000256" key="1">
    <source>
        <dbReference type="SAM" id="MobiDB-lite"/>
    </source>
</evidence>
<reference evidence="2 3" key="1">
    <citation type="journal article" date="2018" name="New Phytol.">
        <title>Phylogenomics of Endogonaceae and evolution of mycorrhizas within Mucoromycota.</title>
        <authorList>
            <person name="Chang Y."/>
            <person name="Desiro A."/>
            <person name="Na H."/>
            <person name="Sandor L."/>
            <person name="Lipzen A."/>
            <person name="Clum A."/>
            <person name="Barry K."/>
            <person name="Grigoriev I.V."/>
            <person name="Martin F.M."/>
            <person name="Stajich J.E."/>
            <person name="Smith M.E."/>
            <person name="Bonito G."/>
            <person name="Spatafora J.W."/>
        </authorList>
    </citation>
    <scope>NUCLEOTIDE SEQUENCE [LARGE SCALE GENOMIC DNA]</scope>
    <source>
        <strain evidence="2 3">AD002</strain>
    </source>
</reference>
<sequence>MRPRASSPSLTAVSPRSFSSSSSSSSGSRHTPRPSASRATYRKTSRLASLRSRLMMSAQPPGRPAAVPYMDLYADNSRCYDFTRPDRDRVYGFDERYHLGPTLLNATAGMSSSYAFTSASFEHPPTQPSPPKS</sequence>
<dbReference type="Proteomes" id="UP000274822">
    <property type="component" value="Unassembled WGS sequence"/>
</dbReference>
<evidence type="ECO:0000313" key="2">
    <source>
        <dbReference type="EMBL" id="RUS27396.1"/>
    </source>
</evidence>
<accession>A0A433QC59</accession>
<organism evidence="2 3">
    <name type="scientific">Jimgerdemannia flammicorona</name>
    <dbReference type="NCBI Taxonomy" id="994334"/>
    <lineage>
        <taxon>Eukaryota</taxon>
        <taxon>Fungi</taxon>
        <taxon>Fungi incertae sedis</taxon>
        <taxon>Mucoromycota</taxon>
        <taxon>Mucoromycotina</taxon>
        <taxon>Endogonomycetes</taxon>
        <taxon>Endogonales</taxon>
        <taxon>Endogonaceae</taxon>
        <taxon>Jimgerdemannia</taxon>
    </lineage>
</organism>
<feature type="region of interest" description="Disordered" evidence="1">
    <location>
        <begin position="1"/>
        <end position="43"/>
    </location>
</feature>
<keyword evidence="3" id="KW-1185">Reference proteome</keyword>
<proteinExistence type="predicted"/>
<dbReference type="EMBL" id="RBNJ01008493">
    <property type="protein sequence ID" value="RUS27396.1"/>
    <property type="molecule type" value="Genomic_DNA"/>
</dbReference>
<feature type="compositionally biased region" description="Polar residues" evidence="1">
    <location>
        <begin position="1"/>
        <end position="12"/>
    </location>
</feature>
<protein>
    <submittedName>
        <fullName evidence="2">Uncharacterized protein</fullName>
    </submittedName>
</protein>
<comment type="caution">
    <text evidence="2">The sequence shown here is derived from an EMBL/GenBank/DDBJ whole genome shotgun (WGS) entry which is preliminary data.</text>
</comment>
<name>A0A433QC59_9FUNG</name>